<gene>
    <name evidence="2" type="ORF">DU508_12600</name>
</gene>
<dbReference type="OrthoDB" id="1092431at2"/>
<accession>A0A369PVY9</accession>
<comment type="caution">
    <text evidence="2">The sequence shown here is derived from an EMBL/GenBank/DDBJ whole genome shotgun (WGS) entry which is preliminary data.</text>
</comment>
<protein>
    <submittedName>
        <fullName evidence="2">Crp/Fnr family transcriptional regulator</fullName>
    </submittedName>
</protein>
<dbReference type="InterPro" id="IPR018490">
    <property type="entry name" value="cNMP-bd_dom_sf"/>
</dbReference>
<dbReference type="Pfam" id="PF00027">
    <property type="entry name" value="cNMP_binding"/>
    <property type="match status" value="1"/>
</dbReference>
<dbReference type="AlphaFoldDB" id="A0A369PVY9"/>
<feature type="domain" description="Cyclic nucleotide-binding" evidence="1">
    <location>
        <begin position="10"/>
        <end position="113"/>
    </location>
</feature>
<evidence type="ECO:0000313" key="3">
    <source>
        <dbReference type="Proteomes" id="UP000253961"/>
    </source>
</evidence>
<dbReference type="EMBL" id="QPKV01000004">
    <property type="protein sequence ID" value="RDC56432.1"/>
    <property type="molecule type" value="Genomic_DNA"/>
</dbReference>
<evidence type="ECO:0000313" key="2">
    <source>
        <dbReference type="EMBL" id="RDC56432.1"/>
    </source>
</evidence>
<dbReference type="InterPro" id="IPR000595">
    <property type="entry name" value="cNMP-bd_dom"/>
</dbReference>
<dbReference type="Gene3D" id="2.60.120.10">
    <property type="entry name" value="Jelly Rolls"/>
    <property type="match status" value="1"/>
</dbReference>
<keyword evidence="3" id="KW-1185">Reference proteome</keyword>
<dbReference type="SUPFAM" id="SSF51206">
    <property type="entry name" value="cAMP-binding domain-like"/>
    <property type="match status" value="1"/>
</dbReference>
<dbReference type="InterPro" id="IPR014710">
    <property type="entry name" value="RmlC-like_jellyroll"/>
</dbReference>
<evidence type="ECO:0000259" key="1">
    <source>
        <dbReference type="PROSITE" id="PS50042"/>
    </source>
</evidence>
<organism evidence="2 3">
    <name type="scientific">Pedobacter chinensis</name>
    <dbReference type="NCBI Taxonomy" id="2282421"/>
    <lineage>
        <taxon>Bacteria</taxon>
        <taxon>Pseudomonadati</taxon>
        <taxon>Bacteroidota</taxon>
        <taxon>Sphingobacteriia</taxon>
        <taxon>Sphingobacteriales</taxon>
        <taxon>Sphingobacteriaceae</taxon>
        <taxon>Pedobacter</taxon>
    </lineage>
</organism>
<proteinExistence type="predicted"/>
<dbReference type="RefSeq" id="WP_115403156.1">
    <property type="nucleotide sequence ID" value="NZ_QPKV01000004.1"/>
</dbReference>
<sequence length="191" mass="22664">MHPLFNYINEYAIISEEDFKVFLSHFTQKKITKKQYLLKEGEICKHMAFIIKGSMRKYYIDEKGIEHIVNLYMENWWAGDRESFVRSTPSVYNIEACGNCELLLISRENTLKLRDQCRPFNELLLKLDEQNTIATQKRITSTISYTAEKRYADFVECYPHFIQRFPQHLIASYLGITKDTLSRVRKKMLGK</sequence>
<name>A0A369PVY9_9SPHI</name>
<dbReference type="PROSITE" id="PS50042">
    <property type="entry name" value="CNMP_BINDING_3"/>
    <property type="match status" value="1"/>
</dbReference>
<dbReference type="CDD" id="cd00038">
    <property type="entry name" value="CAP_ED"/>
    <property type="match status" value="1"/>
</dbReference>
<dbReference type="Proteomes" id="UP000253961">
    <property type="component" value="Unassembled WGS sequence"/>
</dbReference>
<reference evidence="2 3" key="1">
    <citation type="submission" date="2018-07" db="EMBL/GenBank/DDBJ databases">
        <title>Pedobacter sp. nov., isolated from soil.</title>
        <authorList>
            <person name="Zhou L.Y."/>
            <person name="Du Z.J."/>
        </authorList>
    </citation>
    <scope>NUCLEOTIDE SEQUENCE [LARGE SCALE GENOMIC DNA]</scope>
    <source>
        <strain evidence="2 3">JDX94</strain>
    </source>
</reference>